<dbReference type="GO" id="GO:0005737">
    <property type="term" value="C:cytoplasm"/>
    <property type="evidence" value="ECO:0007669"/>
    <property type="project" value="UniProtKB-SubCell"/>
</dbReference>
<comment type="subcellular location">
    <subcellularLocation>
        <location evidence="1">Cytoplasm</location>
    </subcellularLocation>
</comment>
<keyword evidence="5" id="KW-0489">Methyltransferase</keyword>
<protein>
    <recommendedName>
        <fullName evidence="3">protein-L-isoaspartate(D-aspartate) O-methyltransferase</fullName>
        <ecNumber evidence="3">2.1.1.77</ecNumber>
    </recommendedName>
</protein>
<evidence type="ECO:0000256" key="4">
    <source>
        <dbReference type="ARBA" id="ARBA00022490"/>
    </source>
</evidence>
<proteinExistence type="inferred from homology"/>
<dbReference type="InterPro" id="IPR000682">
    <property type="entry name" value="PCMT"/>
</dbReference>
<dbReference type="OrthoDB" id="73890at2759"/>
<sequence>MRVNSIFSKLKSFILHPQYLLYSTMAWRCGGTTNTELVENLFRNRIVQTTRVKEAMLKVDRGQYCPRHTSAYEDSPQPIGWRATISAPHMHASALESLFPSTCSAVTGYPADRPMRVLDVGSGSGYLTHVMAELAGADGKVVGIEHIKELAELGRKNMAKSAEGATMLESGKVRFVVGDGRKGWVEPDIGKKNIGQDTWDEKGWDAIHVGAGAAHLHEELVAQLRRPGRMFIPVDDATTGIGQHIWLVDKDVNGVVKKKQMYGVSYVPLTDPNLL</sequence>
<dbReference type="SUPFAM" id="SSF53335">
    <property type="entry name" value="S-adenosyl-L-methionine-dependent methyltransferases"/>
    <property type="match status" value="1"/>
</dbReference>
<dbReference type="CDD" id="cd02440">
    <property type="entry name" value="AdoMet_MTases"/>
    <property type="match status" value="1"/>
</dbReference>
<dbReference type="EC" id="2.1.1.77" evidence="3"/>
<keyword evidence="4" id="KW-0963">Cytoplasm</keyword>
<dbReference type="GO" id="GO:0032259">
    <property type="term" value="P:methylation"/>
    <property type="evidence" value="ECO:0007669"/>
    <property type="project" value="UniProtKB-KW"/>
</dbReference>
<evidence type="ECO:0000256" key="2">
    <source>
        <dbReference type="ARBA" id="ARBA00005369"/>
    </source>
</evidence>
<evidence type="ECO:0000256" key="6">
    <source>
        <dbReference type="ARBA" id="ARBA00022679"/>
    </source>
</evidence>
<dbReference type="RefSeq" id="XP_024327012.1">
    <property type="nucleotide sequence ID" value="XM_024465063.1"/>
</dbReference>
<dbReference type="PANTHER" id="PTHR11579:SF0">
    <property type="entry name" value="PROTEIN-L-ISOASPARTATE(D-ASPARTATE) O-METHYLTRANSFERASE"/>
    <property type="match status" value="1"/>
</dbReference>
<dbReference type="Pfam" id="PF01135">
    <property type="entry name" value="PCMT"/>
    <property type="match status" value="1"/>
</dbReference>
<dbReference type="Gene3D" id="3.40.50.150">
    <property type="entry name" value="Vaccinia Virus protein VP39"/>
    <property type="match status" value="1"/>
</dbReference>
<keyword evidence="7" id="KW-0949">S-adenosyl-L-methionine</keyword>
<accession>A0A177AI33</accession>
<dbReference type="AlphaFoldDB" id="A0A177AI33"/>
<dbReference type="GO" id="GO:0004719">
    <property type="term" value="F:protein-L-isoaspartate (D-aspartate) O-methyltransferase activity"/>
    <property type="evidence" value="ECO:0007669"/>
    <property type="project" value="UniProtKB-EC"/>
</dbReference>
<dbReference type="Proteomes" id="UP000077154">
    <property type="component" value="Unassembled WGS sequence"/>
</dbReference>
<evidence type="ECO:0000313" key="8">
    <source>
        <dbReference type="EMBL" id="OAF61738.2"/>
    </source>
</evidence>
<dbReference type="VEuPathDB" id="FungiDB:GMDG_05413"/>
<gene>
    <name evidence="8" type="ORF">VC83_01384</name>
</gene>
<reference evidence="8" key="1">
    <citation type="submission" date="2016-03" db="EMBL/GenBank/DDBJ databases">
        <title>Updated assembly of Pseudogymnoascus destructans, the fungus causing white-nose syndrome of bats.</title>
        <authorList>
            <person name="Palmer J.M."/>
            <person name="Drees K.P."/>
            <person name="Foster J.T."/>
            <person name="Lindner D.L."/>
        </authorList>
    </citation>
    <scope>NUCLEOTIDE SEQUENCE [LARGE SCALE GENOMIC DNA]</scope>
    <source>
        <strain evidence="8">20631-21</strain>
    </source>
</reference>
<comment type="similarity">
    <text evidence="2">Belongs to the methyltransferase superfamily. L-isoaspartyl/D-aspartyl protein methyltransferase family.</text>
</comment>
<name>A0A177AI33_9PEZI</name>
<keyword evidence="6" id="KW-0808">Transferase</keyword>
<evidence type="ECO:0000256" key="1">
    <source>
        <dbReference type="ARBA" id="ARBA00004496"/>
    </source>
</evidence>
<dbReference type="eggNOG" id="KOG1661">
    <property type="taxonomic scope" value="Eukaryota"/>
</dbReference>
<dbReference type="EMBL" id="KV441388">
    <property type="protein sequence ID" value="OAF61738.2"/>
    <property type="molecule type" value="Genomic_DNA"/>
</dbReference>
<dbReference type="PANTHER" id="PTHR11579">
    <property type="entry name" value="PROTEIN-L-ISOASPARTATE O-METHYLTRANSFERASE"/>
    <property type="match status" value="1"/>
</dbReference>
<evidence type="ECO:0000256" key="7">
    <source>
        <dbReference type="ARBA" id="ARBA00022691"/>
    </source>
</evidence>
<dbReference type="GeneID" id="36284474"/>
<evidence type="ECO:0000256" key="5">
    <source>
        <dbReference type="ARBA" id="ARBA00022603"/>
    </source>
</evidence>
<evidence type="ECO:0000256" key="3">
    <source>
        <dbReference type="ARBA" id="ARBA00011890"/>
    </source>
</evidence>
<dbReference type="InterPro" id="IPR029063">
    <property type="entry name" value="SAM-dependent_MTases_sf"/>
</dbReference>
<organism evidence="8">
    <name type="scientific">Pseudogymnoascus destructans</name>
    <dbReference type="NCBI Taxonomy" id="655981"/>
    <lineage>
        <taxon>Eukaryota</taxon>
        <taxon>Fungi</taxon>
        <taxon>Dikarya</taxon>
        <taxon>Ascomycota</taxon>
        <taxon>Pezizomycotina</taxon>
        <taxon>Leotiomycetes</taxon>
        <taxon>Thelebolales</taxon>
        <taxon>Thelebolaceae</taxon>
        <taxon>Pseudogymnoascus</taxon>
    </lineage>
</organism>